<keyword evidence="1" id="KW-0472">Membrane</keyword>
<name>A0AAN9Q307_CLITE</name>
<accession>A0AAN9Q307</accession>
<reference evidence="2 3" key="1">
    <citation type="submission" date="2024-01" db="EMBL/GenBank/DDBJ databases">
        <title>The genomes of 5 underutilized Papilionoideae crops provide insights into root nodulation and disease resistance.</title>
        <authorList>
            <person name="Yuan L."/>
        </authorList>
    </citation>
    <scope>NUCLEOTIDE SEQUENCE [LARGE SCALE GENOMIC DNA]</scope>
    <source>
        <strain evidence="2">LY-2023</strain>
        <tissue evidence="2">Leaf</tissue>
    </source>
</reference>
<evidence type="ECO:0000313" key="3">
    <source>
        <dbReference type="Proteomes" id="UP001359559"/>
    </source>
</evidence>
<evidence type="ECO:0000256" key="1">
    <source>
        <dbReference type="SAM" id="Phobius"/>
    </source>
</evidence>
<dbReference type="AlphaFoldDB" id="A0AAN9Q307"/>
<keyword evidence="3" id="KW-1185">Reference proteome</keyword>
<feature type="transmembrane region" description="Helical" evidence="1">
    <location>
        <begin position="46"/>
        <end position="64"/>
    </location>
</feature>
<dbReference type="EMBL" id="JAYKXN010000001">
    <property type="protein sequence ID" value="KAK7317013.1"/>
    <property type="molecule type" value="Genomic_DNA"/>
</dbReference>
<evidence type="ECO:0000313" key="2">
    <source>
        <dbReference type="EMBL" id="KAK7317013.1"/>
    </source>
</evidence>
<keyword evidence="1" id="KW-1133">Transmembrane helix</keyword>
<dbReference type="Proteomes" id="UP001359559">
    <property type="component" value="Unassembled WGS sequence"/>
</dbReference>
<comment type="caution">
    <text evidence="2">The sequence shown here is derived from an EMBL/GenBank/DDBJ whole genome shotgun (WGS) entry which is preliminary data.</text>
</comment>
<protein>
    <submittedName>
        <fullName evidence="2">Uncharacterized protein</fullName>
    </submittedName>
</protein>
<keyword evidence="1" id="KW-0812">Transmembrane</keyword>
<gene>
    <name evidence="2" type="ORF">RJT34_00886</name>
</gene>
<sequence length="73" mass="8636">MNESRKRRRGCPLQTVVTRPHQPTLSTLPLLSHSLHSHLFIFPNPILFFFFLFLFLHPMLLLFLPRVPLSPHH</sequence>
<organism evidence="2 3">
    <name type="scientific">Clitoria ternatea</name>
    <name type="common">Butterfly pea</name>
    <dbReference type="NCBI Taxonomy" id="43366"/>
    <lineage>
        <taxon>Eukaryota</taxon>
        <taxon>Viridiplantae</taxon>
        <taxon>Streptophyta</taxon>
        <taxon>Embryophyta</taxon>
        <taxon>Tracheophyta</taxon>
        <taxon>Spermatophyta</taxon>
        <taxon>Magnoliopsida</taxon>
        <taxon>eudicotyledons</taxon>
        <taxon>Gunneridae</taxon>
        <taxon>Pentapetalae</taxon>
        <taxon>rosids</taxon>
        <taxon>fabids</taxon>
        <taxon>Fabales</taxon>
        <taxon>Fabaceae</taxon>
        <taxon>Papilionoideae</taxon>
        <taxon>50 kb inversion clade</taxon>
        <taxon>NPAAA clade</taxon>
        <taxon>indigoferoid/millettioid clade</taxon>
        <taxon>Phaseoleae</taxon>
        <taxon>Clitoria</taxon>
    </lineage>
</organism>
<proteinExistence type="predicted"/>